<keyword evidence="3" id="KW-0472">Membrane</keyword>
<dbReference type="GO" id="GO:0071782">
    <property type="term" value="C:endoplasmic reticulum tubular network"/>
    <property type="evidence" value="ECO:0007669"/>
    <property type="project" value="EnsemblFungi"/>
</dbReference>
<feature type="compositionally biased region" description="Basic and acidic residues" evidence="2">
    <location>
        <begin position="270"/>
        <end position="281"/>
    </location>
</feature>
<evidence type="ECO:0000259" key="4">
    <source>
        <dbReference type="Pfam" id="PF10058"/>
    </source>
</evidence>
<dbReference type="OrthoDB" id="1725934at2759"/>
<evidence type="ECO:0000256" key="2">
    <source>
        <dbReference type="SAM" id="MobiDB-lite"/>
    </source>
</evidence>
<dbReference type="Proteomes" id="UP000190274">
    <property type="component" value="Chromosome A"/>
</dbReference>
<feature type="coiled-coil region" evidence="1">
    <location>
        <begin position="152"/>
        <end position="179"/>
    </location>
</feature>
<dbReference type="GO" id="GO:0034976">
    <property type="term" value="P:response to endoplasmic reticulum stress"/>
    <property type="evidence" value="ECO:0007669"/>
    <property type="project" value="EnsemblFungi"/>
</dbReference>
<sequence length="281" mass="32570">MLGEVMGLFRAQSQESVIKQYTHDLTSITSKIHQLDQSLKKKDSSKAKWLRRWYLQGTSFLVLLNAALYVRLADKHLIFASIIVSVLMLVAMKWGTEKWYAFFTQRTLRRMDQLRADHQEKLEALKRKTHFYSTNSLIQRFSSGEHQAEDAVTLMDEEMKTKYEELNKLRDELSTFQKQGNSPESQVQRDKWFDKVLDVISGGDVNTEPQMKPVVCNKCQKHTGSYTVPGLPLQYVCPLCNWRFNSDEDTRPETREKMGEENPAVLPASPKDKVRITTEES</sequence>
<organism evidence="5 6">
    <name type="scientific">Lachancea dasiensis</name>
    <dbReference type="NCBI Taxonomy" id="1072105"/>
    <lineage>
        <taxon>Eukaryota</taxon>
        <taxon>Fungi</taxon>
        <taxon>Dikarya</taxon>
        <taxon>Ascomycota</taxon>
        <taxon>Saccharomycotina</taxon>
        <taxon>Saccharomycetes</taxon>
        <taxon>Saccharomycetales</taxon>
        <taxon>Saccharomycetaceae</taxon>
        <taxon>Lachancea</taxon>
    </lineage>
</organism>
<keyword evidence="3" id="KW-1133">Transmembrane helix</keyword>
<dbReference type="GO" id="GO:0006999">
    <property type="term" value="P:nuclear pore organization"/>
    <property type="evidence" value="ECO:0007669"/>
    <property type="project" value="EnsemblFungi"/>
</dbReference>
<keyword evidence="1" id="KW-0175">Coiled coil</keyword>
<dbReference type="AlphaFoldDB" id="A0A1G4IQ56"/>
<keyword evidence="6" id="KW-1185">Reference proteome</keyword>
<evidence type="ECO:0000313" key="5">
    <source>
        <dbReference type="EMBL" id="SCU78819.1"/>
    </source>
</evidence>
<dbReference type="EMBL" id="LT598460">
    <property type="protein sequence ID" value="SCU78819.1"/>
    <property type="molecule type" value="Genomic_DNA"/>
</dbReference>
<name>A0A1G4IQ56_9SACH</name>
<evidence type="ECO:0000256" key="1">
    <source>
        <dbReference type="SAM" id="Coils"/>
    </source>
</evidence>
<gene>
    <name evidence="5" type="ORF">LADA_0A07866G</name>
</gene>
<proteinExistence type="predicted"/>
<dbReference type="GO" id="GO:0061709">
    <property type="term" value="P:reticulophagy"/>
    <property type="evidence" value="ECO:0007669"/>
    <property type="project" value="EnsemblFungi"/>
</dbReference>
<keyword evidence="3" id="KW-0812">Transmembrane</keyword>
<dbReference type="InterPro" id="IPR019273">
    <property type="entry name" value="Lunapark_Znf"/>
</dbReference>
<dbReference type="STRING" id="1266660.A0A1G4IQ56"/>
<accession>A0A1G4IQ56</accession>
<dbReference type="GO" id="GO:0071786">
    <property type="term" value="P:endoplasmic reticulum tubular network organization"/>
    <property type="evidence" value="ECO:0007669"/>
    <property type="project" value="EnsemblFungi"/>
</dbReference>
<feature type="region of interest" description="Disordered" evidence="2">
    <location>
        <begin position="249"/>
        <end position="281"/>
    </location>
</feature>
<reference evidence="5 6" key="1">
    <citation type="submission" date="2016-03" db="EMBL/GenBank/DDBJ databases">
        <authorList>
            <person name="Devillers H."/>
        </authorList>
    </citation>
    <scope>NUCLEOTIDE SEQUENCE [LARGE SCALE GENOMIC DNA]</scope>
    <source>
        <strain evidence="5">CBS 10888</strain>
    </source>
</reference>
<evidence type="ECO:0000256" key="3">
    <source>
        <dbReference type="SAM" id="Phobius"/>
    </source>
</evidence>
<feature type="transmembrane region" description="Helical" evidence="3">
    <location>
        <begin position="53"/>
        <end position="70"/>
    </location>
</feature>
<evidence type="ECO:0000313" key="6">
    <source>
        <dbReference type="Proteomes" id="UP000190274"/>
    </source>
</evidence>
<feature type="transmembrane region" description="Helical" evidence="3">
    <location>
        <begin position="76"/>
        <end position="96"/>
    </location>
</feature>
<feature type="compositionally biased region" description="Basic and acidic residues" evidence="2">
    <location>
        <begin position="249"/>
        <end position="260"/>
    </location>
</feature>
<dbReference type="Pfam" id="PF10058">
    <property type="entry name" value="Zn_ribbon_10"/>
    <property type="match status" value="1"/>
</dbReference>
<protein>
    <submittedName>
        <fullName evidence="5">LADA_0A07866g1_1</fullName>
    </submittedName>
</protein>
<feature type="domain" description="Lunapark zinc ribbon" evidence="4">
    <location>
        <begin position="192"/>
        <end position="241"/>
    </location>
</feature>